<reference evidence="3 4" key="1">
    <citation type="submission" date="2017-04" db="EMBL/GenBank/DDBJ databases">
        <title>Kefir bacterial isolates.</title>
        <authorList>
            <person name="Kim Y."/>
            <person name="Blasche S."/>
            <person name="Patil K.R."/>
        </authorList>
    </citation>
    <scope>NUCLEOTIDE SEQUENCE [LARGE SCALE GENOMIC DNA]</scope>
    <source>
        <strain evidence="3 4">OG2-1</strain>
    </source>
</reference>
<feature type="compositionally biased region" description="Basic and acidic residues" evidence="1">
    <location>
        <begin position="866"/>
        <end position="884"/>
    </location>
</feature>
<dbReference type="AlphaFoldDB" id="A0AAE5KPY9"/>
<dbReference type="InterPro" id="IPR045472">
    <property type="entry name" value="DUF6493"/>
</dbReference>
<evidence type="ECO:0000259" key="2">
    <source>
        <dbReference type="Pfam" id="PF20103"/>
    </source>
</evidence>
<dbReference type="EMBL" id="NCWU01000003">
    <property type="protein sequence ID" value="PAK86340.1"/>
    <property type="molecule type" value="Genomic_DNA"/>
</dbReference>
<gene>
    <name evidence="3" type="ORF">B8W87_04300</name>
</gene>
<sequence>MMDEKNYSQHTSLGERRARLRELMKRNDATVEDYHTVISGATEKERASLARTLSPTKLSKARGEKAALAAYAVGALTSSTPCAVRIISELFHPLRDENFNIIPEPPMPATEQLWEFLTQGVIERSDEWVLHFVEECSDDWSIRSWTHLNKLIREHSLTSLSPGYLCMMMNAVPHVREKSAEEYQNIEQFFRHDPVLLEREFWDTFTAEGVLAQSRWDPTLQPEYRSSSSFSALAQVMCETFPDIRPRFLDETLKGLLRDYSAHHVRHFYRSHAALQPTPQEIKERFALYLSVLGTAYSPAIAMAQDLLEQAVYELSDAQARELIEVSATVLTRTEKKILHAQIRLLSLLLKVHPECTEQVSQIVQDAFKSMPLDLQDKAQKLINDSVQEPPIPQNAAGIITVPDITPKDREPQGCLAPRPSIATDRELMECLAATFHGGDGTDIPRILEYLEHAENLEINDAEQKLLWEARNLLIKDSFGIYTLSSPNIPYLAIVALIKSGQIQHADIARIPIIPTWYKERLYLSDEHGGPVIVDEQTAKKYHPRPFNVKVTGTELRLNERGPHMLLMEQLFALIFAGQDAETSVVAAPFAPQRVALERTTGTVLTQYWESLYLAREHSFPLQFPLWVGTDTPDAAALSVEAAAYNTNSTQIEYVHRMVESKYYPSYRTVMGWYGWLMQNNPDIFSAQTMPILVAAIYAHNAYGADIIMRILGDMHRALGAASYSALGLGASAKTTEVRANAAEALASLVDRGMFDTTLFAKELYWLLGQHHVMAQRIEQTFRDAALISSLAGWRIMQVLEGILPAVGEVNRGGTLVQLLAQLAGEYGVSIKIPEVLRPKMKGSTVLAKSLRALEKLQPHPTELAEQARDQAQELLDQHRCAQP</sequence>
<proteinExistence type="predicted"/>
<dbReference type="Pfam" id="PF20103">
    <property type="entry name" value="DUF6493"/>
    <property type="match status" value="1"/>
</dbReference>
<evidence type="ECO:0000313" key="3">
    <source>
        <dbReference type="EMBL" id="PAK86340.1"/>
    </source>
</evidence>
<dbReference type="RefSeq" id="WP_095343316.1">
    <property type="nucleotide sequence ID" value="NZ_NCWU01000003.1"/>
</dbReference>
<accession>A0AAE5KPY9</accession>
<evidence type="ECO:0000313" key="4">
    <source>
        <dbReference type="Proteomes" id="UP000216195"/>
    </source>
</evidence>
<organism evidence="3 4">
    <name type="scientific">Rothia dentocariosa</name>
    <dbReference type="NCBI Taxonomy" id="2047"/>
    <lineage>
        <taxon>Bacteria</taxon>
        <taxon>Bacillati</taxon>
        <taxon>Actinomycetota</taxon>
        <taxon>Actinomycetes</taxon>
        <taxon>Micrococcales</taxon>
        <taxon>Micrococcaceae</taxon>
        <taxon>Rothia</taxon>
    </lineage>
</organism>
<feature type="domain" description="DUF6493" evidence="2">
    <location>
        <begin position="127"/>
        <end position="337"/>
    </location>
</feature>
<evidence type="ECO:0000256" key="1">
    <source>
        <dbReference type="SAM" id="MobiDB-lite"/>
    </source>
</evidence>
<comment type="caution">
    <text evidence="3">The sequence shown here is derived from an EMBL/GenBank/DDBJ whole genome shotgun (WGS) entry which is preliminary data.</text>
</comment>
<dbReference type="Proteomes" id="UP000216195">
    <property type="component" value="Unassembled WGS sequence"/>
</dbReference>
<protein>
    <recommendedName>
        <fullName evidence="2">DUF6493 domain-containing protein</fullName>
    </recommendedName>
</protein>
<name>A0AAE5KPY9_9MICC</name>
<feature type="region of interest" description="Disordered" evidence="1">
    <location>
        <begin position="858"/>
        <end position="884"/>
    </location>
</feature>